<sequence>MWTLSTLPISLLFSILVQGITAAEQKCYGLNGVELDNSYGPCNTNAKHSGCCAIHRGSGSADVCLSNGLCMATHDEYMGTIWQAGCTDATGKDTACPKMCPDARTGFDGGKKVLAWNIQMCDYGSYCCREAGDRTSCCNNSTAPKISTNSTNTLIAATVSAIPTQTSSEPTQVFGTAVSTGTPFTMGLSTAELCRDEKQKTASVVGGAVGGIMGAAIIGLLGAMFWVSKKEKRQRKLKEHYEEQFEQSWKYRPGNVMVVYEADGTVMESESEKEKVVVTHEYEGRD</sequence>
<feature type="signal peptide" evidence="2">
    <location>
        <begin position="1"/>
        <end position="22"/>
    </location>
</feature>
<dbReference type="AlphaFoldDB" id="A0A6A6SGF5"/>
<evidence type="ECO:0008006" key="5">
    <source>
        <dbReference type="Google" id="ProtNLM"/>
    </source>
</evidence>
<evidence type="ECO:0000256" key="1">
    <source>
        <dbReference type="SAM" id="Phobius"/>
    </source>
</evidence>
<feature type="chain" id="PRO_5025522249" description="Mid2 domain-containing protein" evidence="2">
    <location>
        <begin position="23"/>
        <end position="286"/>
    </location>
</feature>
<dbReference type="Proteomes" id="UP000799753">
    <property type="component" value="Unassembled WGS sequence"/>
</dbReference>
<evidence type="ECO:0000256" key="2">
    <source>
        <dbReference type="SAM" id="SignalP"/>
    </source>
</evidence>
<reference evidence="3" key="1">
    <citation type="journal article" date="2020" name="Stud. Mycol.">
        <title>101 Dothideomycetes genomes: a test case for predicting lifestyles and emergence of pathogens.</title>
        <authorList>
            <person name="Haridas S."/>
            <person name="Albert R."/>
            <person name="Binder M."/>
            <person name="Bloem J."/>
            <person name="Labutti K."/>
            <person name="Salamov A."/>
            <person name="Andreopoulos B."/>
            <person name="Baker S."/>
            <person name="Barry K."/>
            <person name="Bills G."/>
            <person name="Bluhm B."/>
            <person name="Cannon C."/>
            <person name="Castanera R."/>
            <person name="Culley D."/>
            <person name="Daum C."/>
            <person name="Ezra D."/>
            <person name="Gonzalez J."/>
            <person name="Henrissat B."/>
            <person name="Kuo A."/>
            <person name="Liang C."/>
            <person name="Lipzen A."/>
            <person name="Lutzoni F."/>
            <person name="Magnuson J."/>
            <person name="Mondo S."/>
            <person name="Nolan M."/>
            <person name="Ohm R."/>
            <person name="Pangilinan J."/>
            <person name="Park H.-J."/>
            <person name="Ramirez L."/>
            <person name="Alfaro M."/>
            <person name="Sun H."/>
            <person name="Tritt A."/>
            <person name="Yoshinaga Y."/>
            <person name="Zwiers L.-H."/>
            <person name="Turgeon B."/>
            <person name="Goodwin S."/>
            <person name="Spatafora J."/>
            <person name="Crous P."/>
            <person name="Grigoriev I."/>
        </authorList>
    </citation>
    <scope>NUCLEOTIDE SEQUENCE</scope>
    <source>
        <strain evidence="3">CBS 473.64</strain>
    </source>
</reference>
<feature type="transmembrane region" description="Helical" evidence="1">
    <location>
        <begin position="204"/>
        <end position="227"/>
    </location>
</feature>
<dbReference type="OrthoDB" id="5215637at2759"/>
<name>A0A6A6SGF5_9PLEO</name>
<evidence type="ECO:0000313" key="4">
    <source>
        <dbReference type="Proteomes" id="UP000799753"/>
    </source>
</evidence>
<gene>
    <name evidence="3" type="ORF">P280DRAFT_388904</name>
</gene>
<evidence type="ECO:0000313" key="3">
    <source>
        <dbReference type="EMBL" id="KAF2645334.1"/>
    </source>
</evidence>
<keyword evidence="2" id="KW-0732">Signal</keyword>
<protein>
    <recommendedName>
        <fullName evidence="5">Mid2 domain-containing protein</fullName>
    </recommendedName>
</protein>
<organism evidence="3 4">
    <name type="scientific">Massarina eburnea CBS 473.64</name>
    <dbReference type="NCBI Taxonomy" id="1395130"/>
    <lineage>
        <taxon>Eukaryota</taxon>
        <taxon>Fungi</taxon>
        <taxon>Dikarya</taxon>
        <taxon>Ascomycota</taxon>
        <taxon>Pezizomycotina</taxon>
        <taxon>Dothideomycetes</taxon>
        <taxon>Pleosporomycetidae</taxon>
        <taxon>Pleosporales</taxon>
        <taxon>Massarineae</taxon>
        <taxon>Massarinaceae</taxon>
        <taxon>Massarina</taxon>
    </lineage>
</organism>
<proteinExistence type="predicted"/>
<keyword evidence="1" id="KW-0472">Membrane</keyword>
<keyword evidence="1" id="KW-1133">Transmembrane helix</keyword>
<keyword evidence="4" id="KW-1185">Reference proteome</keyword>
<accession>A0A6A6SGF5</accession>
<keyword evidence="1" id="KW-0812">Transmembrane</keyword>
<dbReference type="EMBL" id="MU006777">
    <property type="protein sequence ID" value="KAF2645334.1"/>
    <property type="molecule type" value="Genomic_DNA"/>
</dbReference>
<dbReference type="CDD" id="cd12087">
    <property type="entry name" value="TM_EGFR-like"/>
    <property type="match status" value="1"/>
</dbReference>